<dbReference type="STRING" id="1186196.SAMN04489841_3976"/>
<reference evidence="2" key="1">
    <citation type="submission" date="2016-10" db="EMBL/GenBank/DDBJ databases">
        <authorList>
            <person name="Varghese N."/>
            <person name="Submissions S."/>
        </authorList>
    </citation>
    <scope>NUCLEOTIDE SEQUENCE [LARGE SCALE GENOMIC DNA]</scope>
    <source>
        <strain evidence="2">DSM 25055</strain>
    </source>
</reference>
<evidence type="ECO:0000313" key="2">
    <source>
        <dbReference type="Proteomes" id="UP000199114"/>
    </source>
</evidence>
<dbReference type="EMBL" id="FOFD01000006">
    <property type="protein sequence ID" value="SER51654.1"/>
    <property type="molecule type" value="Genomic_DNA"/>
</dbReference>
<sequence>MPKTHPELAAVVETLVEHGATYVAANTRSLVDEPAQLYYHLPAGVSDSQKESLATYLDEEVGHQPYEGQVGAVRIGGEATPACVRFIHYNGLHLYRRVPVYIAEGMAGLDPVEIDDGVNNVREIVATKPDISPRPNETVPLELVVERLADEGAASVEMYHEPLVLGEPAIDLRIPMVPAKGAPIVGPIDSVEVGDETYPLHTTLTMDGPYGSPPDWTALYVDDSVGGLGPVSVEIGFEVGRDVIERAKNVDTVGELTRSQEP</sequence>
<dbReference type="Proteomes" id="UP000199114">
    <property type="component" value="Unassembled WGS sequence"/>
</dbReference>
<name>A0A1H9PTW1_9EURY</name>
<organism evidence="1 2">
    <name type="scientific">Natrinema salaciae</name>
    <dbReference type="NCBI Taxonomy" id="1186196"/>
    <lineage>
        <taxon>Archaea</taxon>
        <taxon>Methanobacteriati</taxon>
        <taxon>Methanobacteriota</taxon>
        <taxon>Stenosarchaea group</taxon>
        <taxon>Halobacteria</taxon>
        <taxon>Halobacteriales</taxon>
        <taxon>Natrialbaceae</taxon>
        <taxon>Natrinema</taxon>
    </lineage>
</organism>
<dbReference type="RefSeq" id="WP_139210962.1">
    <property type="nucleotide sequence ID" value="NZ_FOFD01000006.1"/>
</dbReference>
<proteinExistence type="predicted"/>
<evidence type="ECO:0000313" key="1">
    <source>
        <dbReference type="EMBL" id="SER51654.1"/>
    </source>
</evidence>
<accession>A0A1H9PTW1</accession>
<keyword evidence="2" id="KW-1185">Reference proteome</keyword>
<dbReference type="AlphaFoldDB" id="A0A1H9PTW1"/>
<protein>
    <submittedName>
        <fullName evidence="1">Uncharacterized protein</fullName>
    </submittedName>
</protein>
<gene>
    <name evidence="1" type="ORF">SAMN04489841_3976</name>
</gene>